<dbReference type="EC" id="6.1.1.6" evidence="13"/>
<evidence type="ECO:0000256" key="14">
    <source>
        <dbReference type="RuleBase" id="RU000336"/>
    </source>
</evidence>
<evidence type="ECO:0000256" key="6">
    <source>
        <dbReference type="ARBA" id="ARBA00022723"/>
    </source>
</evidence>
<keyword evidence="4 13" id="KW-0963">Cytoplasm</keyword>
<dbReference type="CDD" id="cd04322">
    <property type="entry name" value="LysRS_N"/>
    <property type="match status" value="1"/>
</dbReference>
<dbReference type="FunFam" id="3.30.930.10:FF:000238">
    <property type="entry name" value="Lysine--tRNA ligase"/>
    <property type="match status" value="1"/>
</dbReference>
<dbReference type="InterPro" id="IPR004365">
    <property type="entry name" value="NA-bd_OB_tRNA"/>
</dbReference>
<feature type="binding site" evidence="13">
    <location>
        <position position="495"/>
    </location>
    <ligand>
        <name>Mg(2+)</name>
        <dbReference type="ChEBI" id="CHEBI:18420"/>
        <label>2</label>
    </ligand>
</feature>
<dbReference type="Pfam" id="PF00152">
    <property type="entry name" value="tRNA-synt_2"/>
    <property type="match status" value="1"/>
</dbReference>
<dbReference type="NCBIfam" id="NF001756">
    <property type="entry name" value="PRK00484.1"/>
    <property type="match status" value="1"/>
</dbReference>
<dbReference type="InterPro" id="IPR045864">
    <property type="entry name" value="aa-tRNA-synth_II/BPL/LPL"/>
</dbReference>
<evidence type="ECO:0000313" key="17">
    <source>
        <dbReference type="Proteomes" id="UP000280842"/>
    </source>
</evidence>
<evidence type="ECO:0000256" key="9">
    <source>
        <dbReference type="ARBA" id="ARBA00022842"/>
    </source>
</evidence>
<comment type="catalytic activity">
    <reaction evidence="12 13 14">
        <text>tRNA(Lys) + L-lysine + ATP = L-lysyl-tRNA(Lys) + AMP + diphosphate</text>
        <dbReference type="Rhea" id="RHEA:20792"/>
        <dbReference type="Rhea" id="RHEA-COMP:9696"/>
        <dbReference type="Rhea" id="RHEA-COMP:9697"/>
        <dbReference type="ChEBI" id="CHEBI:30616"/>
        <dbReference type="ChEBI" id="CHEBI:32551"/>
        <dbReference type="ChEBI" id="CHEBI:33019"/>
        <dbReference type="ChEBI" id="CHEBI:78442"/>
        <dbReference type="ChEBI" id="CHEBI:78529"/>
        <dbReference type="ChEBI" id="CHEBI:456215"/>
        <dbReference type="EC" id="6.1.1.6"/>
    </reaction>
</comment>
<evidence type="ECO:0000256" key="5">
    <source>
        <dbReference type="ARBA" id="ARBA00022598"/>
    </source>
</evidence>
<keyword evidence="9 13" id="KW-0460">Magnesium</keyword>
<dbReference type="EMBL" id="REFO01000010">
    <property type="protein sequence ID" value="RMA97829.1"/>
    <property type="molecule type" value="Genomic_DNA"/>
</dbReference>
<gene>
    <name evidence="13" type="primary">lysS</name>
    <name evidence="16" type="ORF">CLV39_0458</name>
</gene>
<dbReference type="PROSITE" id="PS50862">
    <property type="entry name" value="AA_TRNA_LIGASE_II"/>
    <property type="match status" value="1"/>
</dbReference>
<keyword evidence="17" id="KW-1185">Reference proteome</keyword>
<evidence type="ECO:0000256" key="3">
    <source>
        <dbReference type="ARBA" id="ARBA00011738"/>
    </source>
</evidence>
<dbReference type="Pfam" id="PF01336">
    <property type="entry name" value="tRNA_anti-codon"/>
    <property type="match status" value="1"/>
</dbReference>
<feature type="binding site" evidence="13">
    <location>
        <position position="488"/>
    </location>
    <ligand>
        <name>Mg(2+)</name>
        <dbReference type="ChEBI" id="CHEBI:18420"/>
        <label>1</label>
    </ligand>
</feature>
<dbReference type="GO" id="GO:0004824">
    <property type="term" value="F:lysine-tRNA ligase activity"/>
    <property type="evidence" value="ECO:0007669"/>
    <property type="project" value="UniProtKB-UniRule"/>
</dbReference>
<feature type="domain" description="Aminoacyl-transfer RNA synthetases class-II family profile" evidence="15">
    <location>
        <begin position="258"/>
        <end position="576"/>
    </location>
</feature>
<dbReference type="InterPro" id="IPR034762">
    <property type="entry name" value="Lys-tRNA-ligase_II_bac/euk"/>
</dbReference>
<dbReference type="RefSeq" id="WP_121922591.1">
    <property type="nucleotide sequence ID" value="NZ_REFO01000010.1"/>
</dbReference>
<keyword evidence="5 13" id="KW-0436">Ligase</keyword>
<feature type="binding site" evidence="13">
    <location>
        <position position="495"/>
    </location>
    <ligand>
        <name>Mg(2+)</name>
        <dbReference type="ChEBI" id="CHEBI:18420"/>
        <label>1</label>
    </ligand>
</feature>
<evidence type="ECO:0000259" key="15">
    <source>
        <dbReference type="PROSITE" id="PS50862"/>
    </source>
</evidence>
<dbReference type="GO" id="GO:0000287">
    <property type="term" value="F:magnesium ion binding"/>
    <property type="evidence" value="ECO:0007669"/>
    <property type="project" value="UniProtKB-UniRule"/>
</dbReference>
<evidence type="ECO:0000256" key="10">
    <source>
        <dbReference type="ARBA" id="ARBA00022917"/>
    </source>
</evidence>
<dbReference type="InterPro" id="IPR012340">
    <property type="entry name" value="NA-bd_OB-fold"/>
</dbReference>
<comment type="subcellular location">
    <subcellularLocation>
        <location evidence="1 13">Cytoplasm</location>
    </subcellularLocation>
</comment>
<comment type="similarity">
    <text evidence="2 13">Belongs to the class-II aminoacyl-tRNA synthetase family.</text>
</comment>
<dbReference type="PANTHER" id="PTHR42918:SF15">
    <property type="entry name" value="LYSINE--TRNA LIGASE, CHLOROPLASTIC_MITOCHONDRIAL"/>
    <property type="match status" value="1"/>
</dbReference>
<dbReference type="Gene3D" id="2.40.50.140">
    <property type="entry name" value="Nucleic acid-binding proteins"/>
    <property type="match status" value="2"/>
</dbReference>
<protein>
    <recommendedName>
        <fullName evidence="13">Lysine--tRNA ligase</fullName>
        <ecNumber evidence="13">6.1.1.6</ecNumber>
    </recommendedName>
    <alternativeName>
        <fullName evidence="13">Lysyl-tRNA synthetase</fullName>
        <shortName evidence="13">LysRS</shortName>
    </alternativeName>
</protein>
<keyword evidence="6 13" id="KW-0479">Metal-binding</keyword>
<dbReference type="HAMAP" id="MF_00252">
    <property type="entry name" value="Lys_tRNA_synth_class2"/>
    <property type="match status" value="1"/>
</dbReference>
<dbReference type="GO" id="GO:0000049">
    <property type="term" value="F:tRNA binding"/>
    <property type="evidence" value="ECO:0007669"/>
    <property type="project" value="TreeGrafter"/>
</dbReference>
<dbReference type="NCBIfam" id="TIGR00499">
    <property type="entry name" value="lysS_bact"/>
    <property type="match status" value="1"/>
</dbReference>
<dbReference type="InterPro" id="IPR044136">
    <property type="entry name" value="Lys-tRNA-ligase_II_N"/>
</dbReference>
<evidence type="ECO:0000313" key="16">
    <source>
        <dbReference type="EMBL" id="RMA97829.1"/>
    </source>
</evidence>
<evidence type="ECO:0000256" key="11">
    <source>
        <dbReference type="ARBA" id="ARBA00023146"/>
    </source>
</evidence>
<keyword evidence="8 13" id="KW-0067">ATP-binding</keyword>
<dbReference type="Gene3D" id="3.30.930.10">
    <property type="entry name" value="Bira Bifunctional Protein, Domain 2"/>
    <property type="match status" value="1"/>
</dbReference>
<dbReference type="SUPFAM" id="SSF55681">
    <property type="entry name" value="Class II aaRS and biotin synthetases"/>
    <property type="match status" value="1"/>
</dbReference>
<dbReference type="InterPro" id="IPR018149">
    <property type="entry name" value="Lys-tRNA-synth_II_C"/>
</dbReference>
<evidence type="ECO:0000256" key="12">
    <source>
        <dbReference type="ARBA" id="ARBA00048573"/>
    </source>
</evidence>
<dbReference type="OrthoDB" id="9802326at2"/>
<dbReference type="SUPFAM" id="SSF50249">
    <property type="entry name" value="Nucleic acid-binding proteins"/>
    <property type="match status" value="2"/>
</dbReference>
<dbReference type="GO" id="GO:0006430">
    <property type="term" value="P:lysyl-tRNA aminoacylation"/>
    <property type="evidence" value="ECO:0007669"/>
    <property type="project" value="UniProtKB-UniRule"/>
</dbReference>
<evidence type="ECO:0000256" key="1">
    <source>
        <dbReference type="ARBA" id="ARBA00004496"/>
    </source>
</evidence>
<comment type="subunit">
    <text evidence="3 13">Homodimer.</text>
</comment>
<evidence type="ECO:0000256" key="2">
    <source>
        <dbReference type="ARBA" id="ARBA00008226"/>
    </source>
</evidence>
<comment type="caution">
    <text evidence="16">The sequence shown here is derived from an EMBL/GenBank/DDBJ whole genome shotgun (WGS) entry which is preliminary data.</text>
</comment>
<dbReference type="AlphaFoldDB" id="A0A3M0BNG3"/>
<dbReference type="Proteomes" id="UP000280842">
    <property type="component" value="Unassembled WGS sequence"/>
</dbReference>
<organism evidence="16 17">
    <name type="scientific">Hydrogenothermus marinus</name>
    <dbReference type="NCBI Taxonomy" id="133270"/>
    <lineage>
        <taxon>Bacteria</taxon>
        <taxon>Pseudomonadati</taxon>
        <taxon>Aquificota</taxon>
        <taxon>Aquificia</taxon>
        <taxon>Aquificales</taxon>
        <taxon>Hydrogenothermaceae</taxon>
        <taxon>Hydrogenothermus</taxon>
    </lineage>
</organism>
<dbReference type="GO" id="GO:0005829">
    <property type="term" value="C:cytosol"/>
    <property type="evidence" value="ECO:0007669"/>
    <property type="project" value="TreeGrafter"/>
</dbReference>
<comment type="cofactor">
    <cofactor evidence="13 14">
        <name>Mg(2+)</name>
        <dbReference type="ChEBI" id="CHEBI:18420"/>
    </cofactor>
    <text evidence="13 14">Binds 3 Mg(2+) ions per subunit.</text>
</comment>
<dbReference type="InterPro" id="IPR002313">
    <property type="entry name" value="Lys-tRNA-ligase_II"/>
</dbReference>
<keyword evidence="11 13" id="KW-0030">Aminoacyl-tRNA synthetase</keyword>
<sequence>MPEEIIESRKELVENMKKEGKNPYPYKYEITTTLDKIRERYEKSVPKDKVFKIKGRIKRVSKREDKYLIRLADLNEPIEIQVSIPQSVGKFAPKQEVAFEGKLERIDGKLTLIADKAIPVEEAEDVIAIKNQFDLDPNREKVSVAGRLIALRDQGKAAFGHIQDADGKLQVYFNKDNLGEEKYKEIMDILDIGDIIGVKGELFRTMTGELTVEVKEATLLAKSLRALPEKWHGLKDVEQRYRHRYLDLIANKKAREIFKIRSKAIKSLREYLDSKGFMEVETPILQSVASGAMAKPFITHHNALDMDLFLRIAPELYLKMLVVGGFNRVYEIGRNFRNEGIDTTHNPEFTMVEFYGAYLDYNDLMEMTEELIRKILLDTVGTLKITWEGQELDFEKPFRRLRFFDALKEKTGKDKEFFLDEDKAREFAKELNIPKAESLTHSKLLDKLFEHFIEEDLIQPTFVIDFPKVLSPLAKTHREDEDLVERFELIVNKKEIANAYTELNDPEEQRKRFLQQLKEKAEGDEEAMEVDENFLMALEYGLPPTGGEGIGIDRLVMMLVDTPSIREVILFPTLRPEKD</sequence>
<dbReference type="PANTHER" id="PTHR42918">
    <property type="entry name" value="LYSYL-TRNA SYNTHETASE"/>
    <property type="match status" value="1"/>
</dbReference>
<dbReference type="InterPro" id="IPR006195">
    <property type="entry name" value="aa-tRNA-synth_II"/>
</dbReference>
<accession>A0A3M0BNG3</accession>
<evidence type="ECO:0000256" key="8">
    <source>
        <dbReference type="ARBA" id="ARBA00022840"/>
    </source>
</evidence>
<dbReference type="PIRSF" id="PIRSF039101">
    <property type="entry name" value="LysRS2"/>
    <property type="match status" value="1"/>
</dbReference>
<name>A0A3M0BNG3_9AQUI</name>
<proteinExistence type="inferred from homology"/>
<evidence type="ECO:0000256" key="4">
    <source>
        <dbReference type="ARBA" id="ARBA00022490"/>
    </source>
</evidence>
<evidence type="ECO:0000256" key="13">
    <source>
        <dbReference type="HAMAP-Rule" id="MF_00252"/>
    </source>
</evidence>
<dbReference type="PRINTS" id="PR00982">
    <property type="entry name" value="TRNASYNTHLYS"/>
</dbReference>
<evidence type="ECO:0000256" key="7">
    <source>
        <dbReference type="ARBA" id="ARBA00022741"/>
    </source>
</evidence>
<keyword evidence="7 13" id="KW-0547">Nucleotide-binding</keyword>
<dbReference type="GO" id="GO:0005524">
    <property type="term" value="F:ATP binding"/>
    <property type="evidence" value="ECO:0007669"/>
    <property type="project" value="UniProtKB-UniRule"/>
</dbReference>
<reference evidence="16 17" key="1">
    <citation type="submission" date="2018-10" db="EMBL/GenBank/DDBJ databases">
        <title>Genomic Encyclopedia of Archaeal and Bacterial Type Strains, Phase II (KMG-II): from individual species to whole genera.</title>
        <authorList>
            <person name="Goeker M."/>
        </authorList>
    </citation>
    <scope>NUCLEOTIDE SEQUENCE [LARGE SCALE GENOMIC DNA]</scope>
    <source>
        <strain evidence="16 17">VM1</strain>
    </source>
</reference>
<keyword evidence="10 13" id="KW-0648">Protein biosynthesis</keyword>
<dbReference type="CDD" id="cd00775">
    <property type="entry name" value="LysRS_core"/>
    <property type="match status" value="1"/>
</dbReference>
<dbReference type="InterPro" id="IPR004364">
    <property type="entry name" value="Aa-tRNA-synt_II"/>
</dbReference>